<dbReference type="EMBL" id="JAUHHV010000006">
    <property type="protein sequence ID" value="KAK1420698.1"/>
    <property type="molecule type" value="Genomic_DNA"/>
</dbReference>
<feature type="domain" description="Reverse transcriptase" evidence="1">
    <location>
        <begin position="389"/>
        <end position="634"/>
    </location>
</feature>
<sequence>MGDVLDNVAGSSREAGVCSLDGFWPCPFRGFHCCPDGMTGSKGFPRLMAHIKRMHLSSDDRKSVLRDAVATNVDLFVSVGEALKVSGQWLCGTCMCVHALSRGCHHDTEVIRFNRVAGNVEEYVVGIAKPNVVRDVIPVGRVVVDEVLLDRVFSLPITTVKSIPQSCRMAFAQALRGAVDRVIAMPESVEAWVRLLLLPRCTLQVFRPSSRQESRSGNRKSLQCLSIQRSLVAWGDREGFNDLILSLLDQPPQMTTHCDGPTVKGDNFVSCPNVKACLRKVMDGHFTAAVKVLCSSGIAPFGKDTLRALVDKHPNLPPPSMPETLLSEPSLVTDADNVSGCIKAFPKGTSCGRDGLRAQHLLDAFCGEGSAISDGLLKAITCMVNLCLNGRCPKVLAEFVASAPLTPLLKPDNGIRPIAVGAIWRRLVSKVAMRGVGKEMAKYLGDFQYGVGISNGAEAVLHSANRFLNEFHSDGSLAMLTVDFTNAFNLVDRSTLLREVRTRCPSISLWVDFLYGQSARLYVGDDHILSTTGVQQGDPLGPLLFALVLHPLVLRIRDSCKLLFHAWYLDDGTIIGDAKEVAKALDVIIAEGPRLGLQLNIKKTEVFWPSCDGVKVQDGLFPSAIGRPGLGVKLLGGAVSRDAGFISNLAMRRASRAVELMRCLPRLRDPQCELLLLRSCMGVGKLLFGLRTCQPMYVGEAVSVFDNGLREAVEDIVVCGGPFFGDLQWRLASLPTRFGGLGLCSAEDVSTYAFVASRAQSWALQDHILRICGLDGLDSDYGCALERLQTSLPDFDISGFSKKDTAPPKAQHVLASALFSRIGQSLEVMFDLSPRQKAVVACLQAPRAQDFLTVIPIEGLGQHMSPLEYRAILKYRLMIPLFPVDEPCPVCRKVCLDAFGDHAVHCKELPGFKYRHDLVRDVLCDILKRAGISAKKEAPVNFLTDPLEGRSTLRPADILVFGWSGGNTLVWTLRECPPWLRSRTMDLLHDRQRQRQNHARSPNTRKPAWTISMFLFH</sequence>
<protein>
    <recommendedName>
        <fullName evidence="1">Reverse transcriptase domain-containing protein</fullName>
    </recommendedName>
</protein>
<evidence type="ECO:0000313" key="3">
    <source>
        <dbReference type="Proteomes" id="UP001229421"/>
    </source>
</evidence>
<reference evidence="2" key="1">
    <citation type="journal article" date="2023" name="bioRxiv">
        <title>Improved chromosome-level genome assembly for marigold (Tagetes erecta).</title>
        <authorList>
            <person name="Jiang F."/>
            <person name="Yuan L."/>
            <person name="Wang S."/>
            <person name="Wang H."/>
            <person name="Xu D."/>
            <person name="Wang A."/>
            <person name="Fan W."/>
        </authorList>
    </citation>
    <scope>NUCLEOTIDE SEQUENCE</scope>
    <source>
        <strain evidence="2">WSJ</strain>
        <tissue evidence="2">Leaf</tissue>
    </source>
</reference>
<name>A0AAD8KFM0_TARER</name>
<dbReference type="PANTHER" id="PTHR48462">
    <property type="entry name" value="PROTEIN, PUTATIVE-RELATED"/>
    <property type="match status" value="1"/>
</dbReference>
<evidence type="ECO:0000259" key="1">
    <source>
        <dbReference type="PROSITE" id="PS50878"/>
    </source>
</evidence>
<gene>
    <name evidence="2" type="ORF">QVD17_22510</name>
</gene>
<organism evidence="2 3">
    <name type="scientific">Tagetes erecta</name>
    <name type="common">African marigold</name>
    <dbReference type="NCBI Taxonomy" id="13708"/>
    <lineage>
        <taxon>Eukaryota</taxon>
        <taxon>Viridiplantae</taxon>
        <taxon>Streptophyta</taxon>
        <taxon>Embryophyta</taxon>
        <taxon>Tracheophyta</taxon>
        <taxon>Spermatophyta</taxon>
        <taxon>Magnoliopsida</taxon>
        <taxon>eudicotyledons</taxon>
        <taxon>Gunneridae</taxon>
        <taxon>Pentapetalae</taxon>
        <taxon>asterids</taxon>
        <taxon>campanulids</taxon>
        <taxon>Asterales</taxon>
        <taxon>Asteraceae</taxon>
        <taxon>Asteroideae</taxon>
        <taxon>Heliantheae alliance</taxon>
        <taxon>Tageteae</taxon>
        <taxon>Tagetes</taxon>
    </lineage>
</organism>
<dbReference type="Pfam" id="PF00078">
    <property type="entry name" value="RVT_1"/>
    <property type="match status" value="1"/>
</dbReference>
<keyword evidence="3" id="KW-1185">Reference proteome</keyword>
<dbReference type="Proteomes" id="UP001229421">
    <property type="component" value="Unassembled WGS sequence"/>
</dbReference>
<dbReference type="AlphaFoldDB" id="A0AAD8KFM0"/>
<dbReference type="PANTHER" id="PTHR48462:SF1">
    <property type="entry name" value="PROTEIN, PUTATIVE-RELATED"/>
    <property type="match status" value="1"/>
</dbReference>
<accession>A0AAD8KFM0</accession>
<dbReference type="PROSITE" id="PS50878">
    <property type="entry name" value="RT_POL"/>
    <property type="match status" value="1"/>
</dbReference>
<comment type="caution">
    <text evidence="2">The sequence shown here is derived from an EMBL/GenBank/DDBJ whole genome shotgun (WGS) entry which is preliminary data.</text>
</comment>
<proteinExistence type="predicted"/>
<evidence type="ECO:0000313" key="2">
    <source>
        <dbReference type="EMBL" id="KAK1420698.1"/>
    </source>
</evidence>
<dbReference type="InterPro" id="IPR000477">
    <property type="entry name" value="RT_dom"/>
</dbReference>